<evidence type="ECO:0000313" key="4">
    <source>
        <dbReference type="EMBL" id="SDZ86245.1"/>
    </source>
</evidence>
<dbReference type="RefSeq" id="WP_026742942.1">
    <property type="nucleotide sequence ID" value="NZ_FNQS01000001.1"/>
</dbReference>
<feature type="domain" description="Fe-S metabolism associated" evidence="3">
    <location>
        <begin position="21"/>
        <end position="141"/>
    </location>
</feature>
<feature type="active site" description="Cysteine persulfide intermediate" evidence="2">
    <location>
        <position position="60"/>
    </location>
</feature>
<comment type="similarity">
    <text evidence="1">Belongs to the SufE family.</text>
</comment>
<dbReference type="eggNOG" id="COG2166">
    <property type="taxonomic scope" value="Bacteria"/>
</dbReference>
<accession>A0A1H3WGM0</accession>
<dbReference type="SUPFAM" id="SSF82649">
    <property type="entry name" value="SufE/NifU"/>
    <property type="match status" value="1"/>
</dbReference>
<evidence type="ECO:0000313" key="5">
    <source>
        <dbReference type="Proteomes" id="UP000187280"/>
    </source>
</evidence>
<evidence type="ECO:0000256" key="2">
    <source>
        <dbReference type="PIRSR" id="PIRSR617763-1"/>
    </source>
</evidence>
<dbReference type="Pfam" id="PF02657">
    <property type="entry name" value="SufE"/>
    <property type="match status" value="1"/>
</dbReference>
<dbReference type="Gene3D" id="3.90.1010.10">
    <property type="match status" value="1"/>
</dbReference>
<evidence type="ECO:0000259" key="3">
    <source>
        <dbReference type="Pfam" id="PF02657"/>
    </source>
</evidence>
<dbReference type="STRING" id="71657.SAMN02982996_00483"/>
<gene>
    <name evidence="4" type="ORF">SAMN02982996_00483</name>
</gene>
<name>A0A1H3WGM0_9GAMM</name>
<dbReference type="PANTHER" id="PTHR43597">
    <property type="entry name" value="SULFUR ACCEPTOR PROTEIN CSDE"/>
    <property type="match status" value="1"/>
</dbReference>
<dbReference type="NCBIfam" id="TIGR03391">
    <property type="entry name" value="FeS_syn_CsdE"/>
    <property type="match status" value="1"/>
</dbReference>
<dbReference type="EMBL" id="FNQS01000001">
    <property type="protein sequence ID" value="SDZ86245.1"/>
    <property type="molecule type" value="Genomic_DNA"/>
</dbReference>
<proteinExistence type="inferred from homology"/>
<sequence length="147" mass="16120">MTSNPTHHPFGSDITEDDLRQRFCACRSWEDRYRQIILLAKQLPSLPEEKKQSAIALSGCENQVWLGYEREASGALHFYGDSDGRIVRGLLAILLTAVEGKTAAQLQQQDPLALLETLGLKAQLSASRSAGLAALAARIQEIANLEC</sequence>
<keyword evidence="5" id="KW-1185">Reference proteome</keyword>
<dbReference type="AlphaFoldDB" id="A0A1H3WGM0"/>
<dbReference type="Proteomes" id="UP000187280">
    <property type="component" value="Unassembled WGS sequence"/>
</dbReference>
<dbReference type="PANTHER" id="PTHR43597:SF5">
    <property type="entry name" value="SUFE-LIKE PROTEIN 2, CHLOROPLASTIC"/>
    <property type="match status" value="1"/>
</dbReference>
<organism evidence="4 5">
    <name type="scientific">Lonsdalea quercina</name>
    <dbReference type="NCBI Taxonomy" id="71657"/>
    <lineage>
        <taxon>Bacteria</taxon>
        <taxon>Pseudomonadati</taxon>
        <taxon>Pseudomonadota</taxon>
        <taxon>Gammaproteobacteria</taxon>
        <taxon>Enterobacterales</taxon>
        <taxon>Pectobacteriaceae</taxon>
        <taxon>Lonsdalea</taxon>
    </lineage>
</organism>
<evidence type="ECO:0000256" key="1">
    <source>
        <dbReference type="ARBA" id="ARBA00010282"/>
    </source>
</evidence>
<reference evidence="4 5" key="1">
    <citation type="submission" date="2016-10" db="EMBL/GenBank/DDBJ databases">
        <authorList>
            <person name="de Groot N.N."/>
        </authorList>
    </citation>
    <scope>NUCLEOTIDE SEQUENCE [LARGE SCALE GENOMIC DNA]</scope>
    <source>
        <strain evidence="4 5">ATCC 29281</strain>
    </source>
</reference>
<dbReference type="InterPro" id="IPR017763">
    <property type="entry name" value="Cysteine_desulfurase_CsdE"/>
</dbReference>
<dbReference type="InterPro" id="IPR003808">
    <property type="entry name" value="Fe-S_metab-assoc_dom"/>
</dbReference>
<protein>
    <submittedName>
        <fullName evidence="4">Cysteine desulfuration protein SufE</fullName>
    </submittedName>
</protein>
<dbReference type="GeneID" id="97763421"/>